<dbReference type="Pfam" id="PF01408">
    <property type="entry name" value="GFO_IDH_MocA"/>
    <property type="match status" value="1"/>
</dbReference>
<dbReference type="PANTHER" id="PTHR43818:SF11">
    <property type="entry name" value="BCDNA.GH03377"/>
    <property type="match status" value="1"/>
</dbReference>
<dbReference type="InterPro" id="IPR050463">
    <property type="entry name" value="Gfo/Idh/MocA_oxidrdct_glycsds"/>
</dbReference>
<dbReference type="EMBL" id="VXPY01000069">
    <property type="protein sequence ID" value="MYD90609.1"/>
    <property type="molecule type" value="Genomic_DNA"/>
</dbReference>
<dbReference type="GO" id="GO:0016491">
    <property type="term" value="F:oxidoreductase activity"/>
    <property type="evidence" value="ECO:0007669"/>
    <property type="project" value="UniProtKB-KW"/>
</dbReference>
<accession>A0A6B1DSC2</accession>
<reference evidence="3" key="1">
    <citation type="submission" date="2019-09" db="EMBL/GenBank/DDBJ databases">
        <title>Characterisation of the sponge microbiome using genome-centric metagenomics.</title>
        <authorList>
            <person name="Engelberts J.P."/>
            <person name="Robbins S.J."/>
            <person name="De Goeij J.M."/>
            <person name="Aranda M."/>
            <person name="Bell S.C."/>
            <person name="Webster N.S."/>
        </authorList>
    </citation>
    <scope>NUCLEOTIDE SEQUENCE</scope>
    <source>
        <strain evidence="3">SB0662_bin_9</strain>
    </source>
</reference>
<gene>
    <name evidence="3" type="ORF">F4Y08_09785</name>
</gene>
<evidence type="ECO:0000259" key="2">
    <source>
        <dbReference type="Pfam" id="PF01408"/>
    </source>
</evidence>
<evidence type="ECO:0000313" key="3">
    <source>
        <dbReference type="EMBL" id="MYD90609.1"/>
    </source>
</evidence>
<proteinExistence type="predicted"/>
<feature type="domain" description="Gfo/Idh/MocA-like oxidoreductase N-terminal" evidence="2">
    <location>
        <begin position="88"/>
        <end position="206"/>
    </location>
</feature>
<dbReference type="GO" id="GO:0000166">
    <property type="term" value="F:nucleotide binding"/>
    <property type="evidence" value="ECO:0007669"/>
    <property type="project" value="InterPro"/>
</dbReference>
<sequence>MPIRGMYHGPVNSHSLWIFHADGIFGSGDTGCNDARVGFVDGKPSNGKVHSKLARGTVRRTDPGARGRCNWQHNGLSKPGGDMNGTRLRVGIVGTGLVAQVMHLPHLQSLPNLYEIVALCDLSARTAQTLARRYGVPHAFTDIGDMLDTVELDAALILTPYHYPQVMAALSAGVHVFVEKPMCVNVEEATDMVEAARRNGLIGQLGYHKPYDPGYETGAAMVRAMSAVRMATMYVAHGPNEPFLEHYEILRGDDADPDRVAATGRAMRKAQQQAIGEQPEHVARAYGGLLGSGCHQLSIMRGCLGRVEDVLSTEIWNGGRSITATLKFEHGVRCVFTAVFMPDIRLFDETFTACDDGSSTAIRFPSPFLKHAPTMVIRRGMEDGRYVEREITTDYREAFRNELIHFHRSITTGTPPRTPLEHGAEDAATMIAIVRNCPDFVA</sequence>
<name>A0A6B1DSC2_9CHLR</name>
<evidence type="ECO:0000256" key="1">
    <source>
        <dbReference type="ARBA" id="ARBA00023002"/>
    </source>
</evidence>
<dbReference type="PANTHER" id="PTHR43818">
    <property type="entry name" value="BCDNA.GH03377"/>
    <property type="match status" value="1"/>
</dbReference>
<keyword evidence="1" id="KW-0560">Oxidoreductase</keyword>
<comment type="caution">
    <text evidence="3">The sequence shown here is derived from an EMBL/GenBank/DDBJ whole genome shotgun (WGS) entry which is preliminary data.</text>
</comment>
<dbReference type="InterPro" id="IPR000683">
    <property type="entry name" value="Gfo/Idh/MocA-like_OxRdtase_N"/>
</dbReference>
<organism evidence="3">
    <name type="scientific">Caldilineaceae bacterium SB0662_bin_9</name>
    <dbReference type="NCBI Taxonomy" id="2605258"/>
    <lineage>
        <taxon>Bacteria</taxon>
        <taxon>Bacillati</taxon>
        <taxon>Chloroflexota</taxon>
        <taxon>Caldilineae</taxon>
        <taxon>Caldilineales</taxon>
        <taxon>Caldilineaceae</taxon>
    </lineage>
</organism>
<dbReference type="Gene3D" id="3.30.360.10">
    <property type="entry name" value="Dihydrodipicolinate Reductase, domain 2"/>
    <property type="match status" value="1"/>
</dbReference>
<protein>
    <submittedName>
        <fullName evidence="3">Gfo/Idh/MocA family oxidoreductase</fullName>
    </submittedName>
</protein>
<dbReference type="SUPFAM" id="SSF51735">
    <property type="entry name" value="NAD(P)-binding Rossmann-fold domains"/>
    <property type="match status" value="1"/>
</dbReference>
<dbReference type="Gene3D" id="3.40.50.720">
    <property type="entry name" value="NAD(P)-binding Rossmann-like Domain"/>
    <property type="match status" value="1"/>
</dbReference>
<dbReference type="InterPro" id="IPR036291">
    <property type="entry name" value="NAD(P)-bd_dom_sf"/>
</dbReference>
<dbReference type="AlphaFoldDB" id="A0A6B1DSC2"/>